<dbReference type="GO" id="GO:0003723">
    <property type="term" value="F:RNA binding"/>
    <property type="evidence" value="ECO:0007669"/>
    <property type="project" value="InterPro"/>
</dbReference>
<dbReference type="PROSITE" id="PS50921">
    <property type="entry name" value="ANTAR"/>
    <property type="match status" value="1"/>
</dbReference>
<dbReference type="PIRSF" id="PIRSF036625">
    <property type="entry name" value="GAF_ANTAR"/>
    <property type="match status" value="1"/>
</dbReference>
<dbReference type="AlphaFoldDB" id="A0A7D7LTI5"/>
<evidence type="ECO:0000256" key="2">
    <source>
        <dbReference type="ARBA" id="ARBA00022777"/>
    </source>
</evidence>
<dbReference type="Gene3D" id="3.30.450.40">
    <property type="match status" value="1"/>
</dbReference>
<dbReference type="InterPro" id="IPR029016">
    <property type="entry name" value="GAF-like_dom_sf"/>
</dbReference>
<reference evidence="7" key="1">
    <citation type="submission" date="2020-07" db="EMBL/GenBank/DDBJ databases">
        <title>novel species isolated from the respiratory tract of Marmot.</title>
        <authorList>
            <person name="Zhang G."/>
        </authorList>
    </citation>
    <scope>NUCLEOTIDE SEQUENCE [LARGE SCALE GENOMIC DNA]</scope>
    <source>
        <strain evidence="7">686</strain>
    </source>
</reference>
<keyword evidence="4" id="KW-0804">Transcription</keyword>
<protein>
    <submittedName>
        <fullName evidence="6">GAF and ANTAR domain-containing protein</fullName>
    </submittedName>
</protein>
<evidence type="ECO:0000256" key="1">
    <source>
        <dbReference type="ARBA" id="ARBA00022679"/>
    </source>
</evidence>
<dbReference type="SMART" id="SM01012">
    <property type="entry name" value="ANTAR"/>
    <property type="match status" value="1"/>
</dbReference>
<evidence type="ECO:0000313" key="6">
    <source>
        <dbReference type="EMBL" id="QMT01141.1"/>
    </source>
</evidence>
<dbReference type="KEGG" id="gji:H1R19_20155"/>
<dbReference type="EMBL" id="CP059491">
    <property type="protein sequence ID" value="QMT01141.1"/>
    <property type="molecule type" value="Genomic_DNA"/>
</dbReference>
<dbReference type="SUPFAM" id="SSF55781">
    <property type="entry name" value="GAF domain-like"/>
    <property type="match status" value="1"/>
</dbReference>
<name>A0A7D7LTI5_9ACTN</name>
<sequence length="231" mass="25246">MNSPVEDEGDVHLRIAELARELHNGQGADDRQIASAVVQAAVMDIPGAEHASLTVASNRRSIESFASTDPLALLHDQIQSEVLEGPCISAALHDRIVRIDDLESETRWPAYRARALAETSTRSTLSIQMFTSQGAIGALNLFADKPHAFDLEAEDIGVVFATHAALAWNSMRKDQQFHSALANRDVIGQAKGMLMERFGIDAIGAFDLMKRLSQDSNTKLVEIARKITTSR</sequence>
<dbReference type="InterPro" id="IPR003018">
    <property type="entry name" value="GAF"/>
</dbReference>
<dbReference type="Proteomes" id="UP000515663">
    <property type="component" value="Chromosome"/>
</dbReference>
<dbReference type="Pfam" id="PF13185">
    <property type="entry name" value="GAF_2"/>
    <property type="match status" value="1"/>
</dbReference>
<gene>
    <name evidence="6" type="ORF">H1R19_20155</name>
</gene>
<evidence type="ECO:0000256" key="4">
    <source>
        <dbReference type="ARBA" id="ARBA00023163"/>
    </source>
</evidence>
<dbReference type="RefSeq" id="WP_188331366.1">
    <property type="nucleotide sequence ID" value="NZ_CP059491.1"/>
</dbReference>
<dbReference type="InterPro" id="IPR005561">
    <property type="entry name" value="ANTAR"/>
</dbReference>
<keyword evidence="1" id="KW-0808">Transferase</keyword>
<evidence type="ECO:0000259" key="5">
    <source>
        <dbReference type="PROSITE" id="PS50921"/>
    </source>
</evidence>
<dbReference type="SUPFAM" id="SSF52172">
    <property type="entry name" value="CheY-like"/>
    <property type="match status" value="1"/>
</dbReference>
<dbReference type="GO" id="GO:0016301">
    <property type="term" value="F:kinase activity"/>
    <property type="evidence" value="ECO:0007669"/>
    <property type="project" value="UniProtKB-KW"/>
</dbReference>
<evidence type="ECO:0000313" key="7">
    <source>
        <dbReference type="Proteomes" id="UP000515663"/>
    </source>
</evidence>
<proteinExistence type="predicted"/>
<dbReference type="Gene3D" id="1.10.10.10">
    <property type="entry name" value="Winged helix-like DNA-binding domain superfamily/Winged helix DNA-binding domain"/>
    <property type="match status" value="1"/>
</dbReference>
<dbReference type="InterPro" id="IPR012074">
    <property type="entry name" value="GAF_ANTAR"/>
</dbReference>
<evidence type="ECO:0000256" key="3">
    <source>
        <dbReference type="ARBA" id="ARBA00023015"/>
    </source>
</evidence>
<keyword evidence="2" id="KW-0418">Kinase</keyword>
<keyword evidence="7" id="KW-1185">Reference proteome</keyword>
<feature type="domain" description="ANTAR" evidence="5">
    <location>
        <begin position="167"/>
        <end position="228"/>
    </location>
</feature>
<dbReference type="InterPro" id="IPR011006">
    <property type="entry name" value="CheY-like_superfamily"/>
</dbReference>
<organism evidence="6 7">
    <name type="scientific">Gordonia jinghuaiqii</name>
    <dbReference type="NCBI Taxonomy" id="2758710"/>
    <lineage>
        <taxon>Bacteria</taxon>
        <taxon>Bacillati</taxon>
        <taxon>Actinomycetota</taxon>
        <taxon>Actinomycetes</taxon>
        <taxon>Mycobacteriales</taxon>
        <taxon>Gordoniaceae</taxon>
        <taxon>Gordonia</taxon>
    </lineage>
</organism>
<keyword evidence="3" id="KW-0805">Transcription regulation</keyword>
<dbReference type="InterPro" id="IPR036388">
    <property type="entry name" value="WH-like_DNA-bd_sf"/>
</dbReference>
<accession>A0A7D7LTI5</accession>
<dbReference type="Pfam" id="PF03861">
    <property type="entry name" value="ANTAR"/>
    <property type="match status" value="1"/>
</dbReference>